<dbReference type="eggNOG" id="KOG3599">
    <property type="taxonomic scope" value="Eukaryota"/>
</dbReference>
<feature type="domain" description="Polycystin cation channel PKD1/PKD2" evidence="9">
    <location>
        <begin position="299"/>
        <end position="518"/>
    </location>
</feature>
<dbReference type="GO" id="GO:0005509">
    <property type="term" value="F:calcium ion binding"/>
    <property type="evidence" value="ECO:0007669"/>
    <property type="project" value="InterPro"/>
</dbReference>
<dbReference type="HOGENOM" id="CLU_022967_0_0_1"/>
<keyword evidence="6" id="KW-0325">Glycoprotein</keyword>
<evidence type="ECO:0000256" key="8">
    <source>
        <dbReference type="SAM" id="Phobius"/>
    </source>
</evidence>
<dbReference type="Pfam" id="PF20519">
    <property type="entry name" value="Polycystin_dom"/>
    <property type="match status" value="1"/>
</dbReference>
<dbReference type="PANTHER" id="PTHR10877">
    <property type="entry name" value="POLYCYSTIN FAMILY MEMBER"/>
    <property type="match status" value="1"/>
</dbReference>
<protein>
    <submittedName>
        <fullName evidence="11">GH14404</fullName>
    </submittedName>
</protein>
<evidence type="ECO:0000313" key="11">
    <source>
        <dbReference type="EMBL" id="EDV97972.1"/>
    </source>
</evidence>
<feature type="region of interest" description="Disordered" evidence="7">
    <location>
        <begin position="642"/>
        <end position="672"/>
    </location>
</feature>
<dbReference type="PhylomeDB" id="B4J1A3"/>
<dbReference type="InterPro" id="IPR013122">
    <property type="entry name" value="PKD1_2_channel"/>
</dbReference>
<reference evidence="11 12" key="1">
    <citation type="journal article" date="2007" name="Nature">
        <title>Evolution of genes and genomes on the Drosophila phylogeny.</title>
        <authorList>
            <consortium name="Drosophila 12 Genomes Consortium"/>
            <person name="Clark A.G."/>
            <person name="Eisen M.B."/>
            <person name="Smith D.R."/>
            <person name="Bergman C.M."/>
            <person name="Oliver B."/>
            <person name="Markow T.A."/>
            <person name="Kaufman T.C."/>
            <person name="Kellis M."/>
            <person name="Gelbart W."/>
            <person name="Iyer V.N."/>
            <person name="Pollard D.A."/>
            <person name="Sackton T.B."/>
            <person name="Larracuente A.M."/>
            <person name="Singh N.D."/>
            <person name="Abad J.P."/>
            <person name="Abt D.N."/>
            <person name="Adryan B."/>
            <person name="Aguade M."/>
            <person name="Akashi H."/>
            <person name="Anderson W.W."/>
            <person name="Aquadro C.F."/>
            <person name="Ardell D.H."/>
            <person name="Arguello R."/>
            <person name="Artieri C.G."/>
            <person name="Barbash D.A."/>
            <person name="Barker D."/>
            <person name="Barsanti P."/>
            <person name="Batterham P."/>
            <person name="Batzoglou S."/>
            <person name="Begun D."/>
            <person name="Bhutkar A."/>
            <person name="Blanco E."/>
            <person name="Bosak S.A."/>
            <person name="Bradley R.K."/>
            <person name="Brand A.D."/>
            <person name="Brent M.R."/>
            <person name="Brooks A.N."/>
            <person name="Brown R.H."/>
            <person name="Butlin R.K."/>
            <person name="Caggese C."/>
            <person name="Calvi B.R."/>
            <person name="Bernardo de Carvalho A."/>
            <person name="Caspi A."/>
            <person name="Castrezana S."/>
            <person name="Celniker S.E."/>
            <person name="Chang J.L."/>
            <person name="Chapple C."/>
            <person name="Chatterji S."/>
            <person name="Chinwalla A."/>
            <person name="Civetta A."/>
            <person name="Clifton S.W."/>
            <person name="Comeron J.M."/>
            <person name="Costello J.C."/>
            <person name="Coyne J.A."/>
            <person name="Daub J."/>
            <person name="David R.G."/>
            <person name="Delcher A.L."/>
            <person name="Delehaunty K."/>
            <person name="Do C.B."/>
            <person name="Ebling H."/>
            <person name="Edwards K."/>
            <person name="Eickbush T."/>
            <person name="Evans J.D."/>
            <person name="Filipski A."/>
            <person name="Findeiss S."/>
            <person name="Freyhult E."/>
            <person name="Fulton L."/>
            <person name="Fulton R."/>
            <person name="Garcia A.C."/>
            <person name="Gardiner A."/>
            <person name="Garfield D.A."/>
            <person name="Garvin B.E."/>
            <person name="Gibson G."/>
            <person name="Gilbert D."/>
            <person name="Gnerre S."/>
            <person name="Godfrey J."/>
            <person name="Good R."/>
            <person name="Gotea V."/>
            <person name="Gravely B."/>
            <person name="Greenberg A.J."/>
            <person name="Griffiths-Jones S."/>
            <person name="Gross S."/>
            <person name="Guigo R."/>
            <person name="Gustafson E.A."/>
            <person name="Haerty W."/>
            <person name="Hahn M.W."/>
            <person name="Halligan D.L."/>
            <person name="Halpern A.L."/>
            <person name="Halter G.M."/>
            <person name="Han M.V."/>
            <person name="Heger A."/>
            <person name="Hillier L."/>
            <person name="Hinrichs A.S."/>
            <person name="Holmes I."/>
            <person name="Hoskins R.A."/>
            <person name="Hubisz M.J."/>
            <person name="Hultmark D."/>
            <person name="Huntley M.A."/>
            <person name="Jaffe D.B."/>
            <person name="Jagadeeshan S."/>
            <person name="Jeck W.R."/>
            <person name="Johnson J."/>
            <person name="Jones C.D."/>
            <person name="Jordan W.C."/>
            <person name="Karpen G.H."/>
            <person name="Kataoka E."/>
            <person name="Keightley P.D."/>
            <person name="Kheradpour P."/>
            <person name="Kirkness E.F."/>
            <person name="Koerich L.B."/>
            <person name="Kristiansen K."/>
            <person name="Kudrna D."/>
            <person name="Kulathinal R.J."/>
            <person name="Kumar S."/>
            <person name="Kwok R."/>
            <person name="Lander E."/>
            <person name="Langley C.H."/>
            <person name="Lapoint R."/>
            <person name="Lazzaro B.P."/>
            <person name="Lee S.J."/>
            <person name="Levesque L."/>
            <person name="Li R."/>
            <person name="Lin C.F."/>
            <person name="Lin M.F."/>
            <person name="Lindblad-Toh K."/>
            <person name="Llopart A."/>
            <person name="Long M."/>
            <person name="Low L."/>
            <person name="Lozovsky E."/>
            <person name="Lu J."/>
            <person name="Luo M."/>
            <person name="Machado C.A."/>
            <person name="Makalowski W."/>
            <person name="Marzo M."/>
            <person name="Matsuda M."/>
            <person name="Matzkin L."/>
            <person name="McAllister B."/>
            <person name="McBride C.S."/>
            <person name="McKernan B."/>
            <person name="McKernan K."/>
            <person name="Mendez-Lago M."/>
            <person name="Minx P."/>
            <person name="Mollenhauer M.U."/>
            <person name="Montooth K."/>
            <person name="Mount S.M."/>
            <person name="Mu X."/>
            <person name="Myers E."/>
            <person name="Negre B."/>
            <person name="Newfeld S."/>
            <person name="Nielsen R."/>
            <person name="Noor M.A."/>
            <person name="O'Grady P."/>
            <person name="Pachter L."/>
            <person name="Papaceit M."/>
            <person name="Parisi M.J."/>
            <person name="Parisi M."/>
            <person name="Parts L."/>
            <person name="Pedersen J.S."/>
            <person name="Pesole G."/>
            <person name="Phillippy A.M."/>
            <person name="Ponting C.P."/>
            <person name="Pop M."/>
            <person name="Porcelli D."/>
            <person name="Powell J.R."/>
            <person name="Prohaska S."/>
            <person name="Pruitt K."/>
            <person name="Puig M."/>
            <person name="Quesneville H."/>
            <person name="Ram K.R."/>
            <person name="Rand D."/>
            <person name="Rasmussen M.D."/>
            <person name="Reed L.K."/>
            <person name="Reenan R."/>
            <person name="Reily A."/>
            <person name="Remington K.A."/>
            <person name="Rieger T.T."/>
            <person name="Ritchie M.G."/>
            <person name="Robin C."/>
            <person name="Rogers Y.H."/>
            <person name="Rohde C."/>
            <person name="Rozas J."/>
            <person name="Rubenfield M.J."/>
            <person name="Ruiz A."/>
            <person name="Russo S."/>
            <person name="Salzberg S.L."/>
            <person name="Sanchez-Gracia A."/>
            <person name="Saranga D.J."/>
            <person name="Sato H."/>
            <person name="Schaeffer S.W."/>
            <person name="Schatz M.C."/>
            <person name="Schlenke T."/>
            <person name="Schwartz R."/>
            <person name="Segarra C."/>
            <person name="Singh R.S."/>
            <person name="Sirot L."/>
            <person name="Sirota M."/>
            <person name="Sisneros N.B."/>
            <person name="Smith C.D."/>
            <person name="Smith T.F."/>
            <person name="Spieth J."/>
            <person name="Stage D.E."/>
            <person name="Stark A."/>
            <person name="Stephan W."/>
            <person name="Strausberg R.L."/>
            <person name="Strempel S."/>
            <person name="Sturgill D."/>
            <person name="Sutton G."/>
            <person name="Sutton G.G."/>
            <person name="Tao W."/>
            <person name="Teichmann S."/>
            <person name="Tobari Y.N."/>
            <person name="Tomimura Y."/>
            <person name="Tsolas J.M."/>
            <person name="Valente V.L."/>
            <person name="Venter E."/>
            <person name="Venter J.C."/>
            <person name="Vicario S."/>
            <person name="Vieira F.G."/>
            <person name="Vilella A.J."/>
            <person name="Villasante A."/>
            <person name="Walenz B."/>
            <person name="Wang J."/>
            <person name="Wasserman M."/>
            <person name="Watts T."/>
            <person name="Wilson D."/>
            <person name="Wilson R.K."/>
            <person name="Wing R.A."/>
            <person name="Wolfner M.F."/>
            <person name="Wong A."/>
            <person name="Wong G.K."/>
            <person name="Wu C.I."/>
            <person name="Wu G."/>
            <person name="Yamamoto D."/>
            <person name="Yang H.P."/>
            <person name="Yang S.P."/>
            <person name="Yorke J.A."/>
            <person name="Yoshida K."/>
            <person name="Zdobnov E."/>
            <person name="Zhang P."/>
            <person name="Zhang Y."/>
            <person name="Zimin A.V."/>
            <person name="Baldwin J."/>
            <person name="Abdouelleil A."/>
            <person name="Abdulkadir J."/>
            <person name="Abebe A."/>
            <person name="Abera B."/>
            <person name="Abreu J."/>
            <person name="Acer S.C."/>
            <person name="Aftuck L."/>
            <person name="Alexander A."/>
            <person name="An P."/>
            <person name="Anderson E."/>
            <person name="Anderson S."/>
            <person name="Arachi H."/>
            <person name="Azer M."/>
            <person name="Bachantsang P."/>
            <person name="Barry A."/>
            <person name="Bayul T."/>
            <person name="Berlin A."/>
            <person name="Bessette D."/>
            <person name="Bloom T."/>
            <person name="Blye J."/>
            <person name="Boguslavskiy L."/>
            <person name="Bonnet C."/>
            <person name="Boukhgalter B."/>
            <person name="Bourzgui I."/>
            <person name="Brown A."/>
            <person name="Cahill P."/>
            <person name="Channer S."/>
            <person name="Cheshatsang Y."/>
            <person name="Chuda L."/>
            <person name="Citroen M."/>
            <person name="Collymore A."/>
            <person name="Cooke P."/>
            <person name="Costello M."/>
            <person name="D'Aco K."/>
            <person name="Daza R."/>
            <person name="De Haan G."/>
            <person name="DeGray S."/>
            <person name="DeMaso C."/>
            <person name="Dhargay N."/>
            <person name="Dooley K."/>
            <person name="Dooley E."/>
            <person name="Doricent M."/>
            <person name="Dorje P."/>
            <person name="Dorjee K."/>
            <person name="Dupes A."/>
            <person name="Elong R."/>
            <person name="Falk J."/>
            <person name="Farina A."/>
            <person name="Faro S."/>
            <person name="Ferguson D."/>
            <person name="Fisher S."/>
            <person name="Foley C.D."/>
            <person name="Franke A."/>
            <person name="Friedrich D."/>
            <person name="Gadbois L."/>
            <person name="Gearin G."/>
            <person name="Gearin C.R."/>
            <person name="Giannoukos G."/>
            <person name="Goode T."/>
            <person name="Graham J."/>
            <person name="Grandbois E."/>
            <person name="Grewal S."/>
            <person name="Gyaltsen K."/>
            <person name="Hafez N."/>
            <person name="Hagos B."/>
            <person name="Hall J."/>
            <person name="Henson C."/>
            <person name="Hollinger A."/>
            <person name="Honan T."/>
            <person name="Huard M.D."/>
            <person name="Hughes L."/>
            <person name="Hurhula B."/>
            <person name="Husby M.E."/>
            <person name="Kamat A."/>
            <person name="Kanga B."/>
            <person name="Kashin S."/>
            <person name="Khazanovich D."/>
            <person name="Kisner P."/>
            <person name="Lance K."/>
            <person name="Lara M."/>
            <person name="Lee W."/>
            <person name="Lennon N."/>
            <person name="Letendre F."/>
            <person name="LeVine R."/>
            <person name="Lipovsky A."/>
            <person name="Liu X."/>
            <person name="Liu J."/>
            <person name="Liu S."/>
            <person name="Lokyitsang T."/>
            <person name="Lokyitsang Y."/>
            <person name="Lubonja R."/>
            <person name="Lui A."/>
            <person name="MacDonald P."/>
            <person name="Magnisalis V."/>
            <person name="Maru K."/>
            <person name="Matthews C."/>
            <person name="McCusker W."/>
            <person name="McDonough S."/>
            <person name="Mehta T."/>
            <person name="Meldrim J."/>
            <person name="Meneus L."/>
            <person name="Mihai O."/>
            <person name="Mihalev A."/>
            <person name="Mihova T."/>
            <person name="Mittelman R."/>
            <person name="Mlenga V."/>
            <person name="Montmayeur A."/>
            <person name="Mulrain L."/>
            <person name="Navidi A."/>
            <person name="Naylor J."/>
            <person name="Negash T."/>
            <person name="Nguyen T."/>
            <person name="Nguyen N."/>
            <person name="Nicol R."/>
            <person name="Norbu C."/>
            <person name="Norbu N."/>
            <person name="Novod N."/>
            <person name="O'Neill B."/>
            <person name="Osman S."/>
            <person name="Markiewicz E."/>
            <person name="Oyono O.L."/>
            <person name="Patti C."/>
            <person name="Phunkhang P."/>
            <person name="Pierre F."/>
            <person name="Priest M."/>
            <person name="Raghuraman S."/>
            <person name="Rege F."/>
            <person name="Reyes R."/>
            <person name="Rise C."/>
            <person name="Rogov P."/>
            <person name="Ross K."/>
            <person name="Ryan E."/>
            <person name="Settipalli S."/>
            <person name="Shea T."/>
            <person name="Sherpa N."/>
            <person name="Shi L."/>
            <person name="Shih D."/>
            <person name="Sparrow T."/>
            <person name="Spaulding J."/>
            <person name="Stalker J."/>
            <person name="Stange-Thomann N."/>
            <person name="Stavropoulos S."/>
            <person name="Stone C."/>
            <person name="Strader C."/>
            <person name="Tesfaye S."/>
            <person name="Thomson T."/>
            <person name="Thoulutsang Y."/>
            <person name="Thoulutsang D."/>
            <person name="Topham K."/>
            <person name="Topping I."/>
            <person name="Tsamla T."/>
            <person name="Vassiliev H."/>
            <person name="Vo A."/>
            <person name="Wangchuk T."/>
            <person name="Wangdi T."/>
            <person name="Weiand M."/>
            <person name="Wilkinson J."/>
            <person name="Wilson A."/>
            <person name="Yadav S."/>
            <person name="Young G."/>
            <person name="Yu Q."/>
            <person name="Zembek L."/>
            <person name="Zhong D."/>
            <person name="Zimmer A."/>
            <person name="Zwirko Z."/>
            <person name="Jaffe D.B."/>
            <person name="Alvarez P."/>
            <person name="Brockman W."/>
            <person name="Butler J."/>
            <person name="Chin C."/>
            <person name="Gnerre S."/>
            <person name="Grabherr M."/>
            <person name="Kleber M."/>
            <person name="Mauceli E."/>
            <person name="MacCallum I."/>
        </authorList>
    </citation>
    <scope>NUCLEOTIDE SEQUENCE [LARGE SCALE GENOMIC DNA]</scope>
    <source>
        <strain evidence="12">Tucson 15287-2541.00</strain>
    </source>
</reference>
<evidence type="ECO:0000256" key="5">
    <source>
        <dbReference type="ARBA" id="ARBA00023136"/>
    </source>
</evidence>
<keyword evidence="3 8" id="KW-0812">Transmembrane</keyword>
<dbReference type="OMA" id="MVMCMCF"/>
<dbReference type="PANTHER" id="PTHR10877:SF183">
    <property type="entry name" value="AT14535P-RELATED"/>
    <property type="match status" value="1"/>
</dbReference>
<feature type="compositionally biased region" description="Basic and acidic residues" evidence="7">
    <location>
        <begin position="663"/>
        <end position="672"/>
    </location>
</feature>
<feature type="transmembrane region" description="Helical" evidence="8">
    <location>
        <begin position="384"/>
        <end position="404"/>
    </location>
</feature>
<dbReference type="Proteomes" id="UP000001070">
    <property type="component" value="Unassembled WGS sequence"/>
</dbReference>
<sequence length="672" mass="79253">MAKHRKDTKEDEKDYNRLNFLKQRLSSMRVQMLITERYRNQTLNHEYKDIVKDLLLYGKYFLILICVVVLPRDQLMYYNTAKMKYLLMRNHSEYIGLKEINHLNQLFDFVKSSLVDAFNEGTSEGASWVHSEQNKILGVVRLRQLRLAKEDFGWGVPKFTDLMYMPGWKLPYQRLLYTHKYWRVYDPWLPINGQHDFTSSVLLNFDHVGKFLYYPELCGYVALLARSRQNSMKILDFLTDNQWLNYNTSAVFMDFTLYNVDADMFSVCTLRMEQLPFGSVIPDVTCESIAMINDALQLHYIVILVLVVYLVVVLQFIQAFIVNLWYQPDKLKSMWYKLDLIIVLLNVFLLFVIIVRLILISSLLKSLAFSNKMSFLDFRKPARLYMLTNILTGFLICITTLRLWKVLQFSKVFQLFTNTLYLAWKALAITALAILIILMAFGIAFTIINGNNSPHFVQPVSSVITALCFSVGFSQQLNPSDLFHGGKFIGMLMYAALGFVVSVLLVNVFITTIHDYFTIAKSERNANFRREITFWQFLRVEYYGVYRFYKSLPFIRKEYKRHNRTVAENIQHTLDNVDKLAQMKARAKRRVLSSTEKVEEYKDEETRQAEYRERVEHMYAIASILNIQMEILERLIFDSDKKKKRERKKNRRDQNPMQNNREGFNDKNDSVV</sequence>
<comment type="similarity">
    <text evidence="2">Belongs to the polycystin family.</text>
</comment>
<evidence type="ECO:0000256" key="3">
    <source>
        <dbReference type="ARBA" id="ARBA00022692"/>
    </source>
</evidence>
<keyword evidence="12" id="KW-1185">Reference proteome</keyword>
<feature type="transmembrane region" description="Helical" evidence="8">
    <location>
        <begin position="460"/>
        <end position="477"/>
    </location>
</feature>
<evidence type="ECO:0000256" key="2">
    <source>
        <dbReference type="ARBA" id="ARBA00007200"/>
    </source>
</evidence>
<dbReference type="STRING" id="7222.B4J1A3"/>
<evidence type="ECO:0000256" key="6">
    <source>
        <dbReference type="ARBA" id="ARBA00023180"/>
    </source>
</evidence>
<dbReference type="InterPro" id="IPR046791">
    <property type="entry name" value="Polycystin_dom"/>
</dbReference>
<dbReference type="EMBL" id="CH916366">
    <property type="protein sequence ID" value="EDV97972.1"/>
    <property type="molecule type" value="Genomic_DNA"/>
</dbReference>
<dbReference type="GO" id="GO:0050982">
    <property type="term" value="P:detection of mechanical stimulus"/>
    <property type="evidence" value="ECO:0007669"/>
    <property type="project" value="TreeGrafter"/>
</dbReference>
<evidence type="ECO:0000256" key="1">
    <source>
        <dbReference type="ARBA" id="ARBA00004141"/>
    </source>
</evidence>
<organism evidence="12">
    <name type="scientific">Drosophila grimshawi</name>
    <name type="common">Hawaiian fruit fly</name>
    <name type="synonym">Idiomyia grimshawi</name>
    <dbReference type="NCBI Taxonomy" id="7222"/>
    <lineage>
        <taxon>Eukaryota</taxon>
        <taxon>Metazoa</taxon>
        <taxon>Ecdysozoa</taxon>
        <taxon>Arthropoda</taxon>
        <taxon>Hexapoda</taxon>
        <taxon>Insecta</taxon>
        <taxon>Pterygota</taxon>
        <taxon>Neoptera</taxon>
        <taxon>Endopterygota</taxon>
        <taxon>Diptera</taxon>
        <taxon>Brachycera</taxon>
        <taxon>Muscomorpha</taxon>
        <taxon>Ephydroidea</taxon>
        <taxon>Drosophilidae</taxon>
        <taxon>Drosophila</taxon>
        <taxon>Hawaiian Drosophila</taxon>
    </lineage>
</organism>
<comment type="subcellular location">
    <subcellularLocation>
        <location evidence="1">Membrane</location>
        <topology evidence="1">Multi-pass membrane protein</topology>
    </subcellularLocation>
</comment>
<dbReference type="OrthoDB" id="5322100at2759"/>
<accession>B4J1A3</accession>
<dbReference type="KEGG" id="dgr:6558507"/>
<dbReference type="GO" id="GO:0016020">
    <property type="term" value="C:membrane"/>
    <property type="evidence" value="ECO:0007669"/>
    <property type="project" value="UniProtKB-SubCell"/>
</dbReference>
<dbReference type="InterPro" id="IPR003915">
    <property type="entry name" value="PKD_2"/>
</dbReference>
<feature type="domain" description="Polycystin" evidence="10">
    <location>
        <begin position="96"/>
        <end position="292"/>
    </location>
</feature>
<feature type="transmembrane region" description="Helical" evidence="8">
    <location>
        <begin position="341"/>
        <end position="364"/>
    </location>
</feature>
<keyword evidence="5 8" id="KW-0472">Membrane</keyword>
<evidence type="ECO:0000259" key="10">
    <source>
        <dbReference type="Pfam" id="PF20519"/>
    </source>
</evidence>
<proteinExistence type="inferred from homology"/>
<dbReference type="Pfam" id="PF08016">
    <property type="entry name" value="PKD_channel"/>
    <property type="match status" value="1"/>
</dbReference>
<dbReference type="GO" id="GO:0005262">
    <property type="term" value="F:calcium channel activity"/>
    <property type="evidence" value="ECO:0007669"/>
    <property type="project" value="TreeGrafter"/>
</dbReference>
<gene>
    <name evidence="11" type="primary">Dgri\GH14404</name>
    <name evidence="11" type="ORF">Dgri_GH14404</name>
</gene>
<dbReference type="InterPro" id="IPR051223">
    <property type="entry name" value="Polycystin"/>
</dbReference>
<feature type="transmembrane region" description="Helical" evidence="8">
    <location>
        <begin position="298"/>
        <end position="321"/>
    </location>
</feature>
<evidence type="ECO:0000256" key="4">
    <source>
        <dbReference type="ARBA" id="ARBA00022989"/>
    </source>
</evidence>
<dbReference type="AlphaFoldDB" id="B4J1A3"/>
<keyword evidence="4 8" id="KW-1133">Transmembrane helix</keyword>
<evidence type="ECO:0000313" key="12">
    <source>
        <dbReference type="Proteomes" id="UP000001070"/>
    </source>
</evidence>
<name>B4J1A3_DROGR</name>
<feature type="transmembrane region" description="Helical" evidence="8">
    <location>
        <begin position="489"/>
        <end position="510"/>
    </location>
</feature>
<evidence type="ECO:0000256" key="7">
    <source>
        <dbReference type="SAM" id="MobiDB-lite"/>
    </source>
</evidence>
<evidence type="ECO:0000259" key="9">
    <source>
        <dbReference type="Pfam" id="PF08016"/>
    </source>
</evidence>
<dbReference type="PRINTS" id="PR01433">
    <property type="entry name" value="POLYCYSTIN2"/>
</dbReference>
<feature type="compositionally biased region" description="Basic residues" evidence="7">
    <location>
        <begin position="642"/>
        <end position="651"/>
    </location>
</feature>
<dbReference type="InParanoid" id="B4J1A3"/>
<feature type="transmembrane region" description="Helical" evidence="8">
    <location>
        <begin position="424"/>
        <end position="448"/>
    </location>
</feature>